<keyword evidence="2" id="KW-1185">Reference proteome</keyword>
<feature type="non-terminal residue" evidence="1">
    <location>
        <position position="64"/>
    </location>
</feature>
<organism evidence="1 2">
    <name type="scientific">Gigaspora margarita</name>
    <dbReference type="NCBI Taxonomy" id="4874"/>
    <lineage>
        <taxon>Eukaryota</taxon>
        <taxon>Fungi</taxon>
        <taxon>Fungi incertae sedis</taxon>
        <taxon>Mucoromycota</taxon>
        <taxon>Glomeromycotina</taxon>
        <taxon>Glomeromycetes</taxon>
        <taxon>Diversisporales</taxon>
        <taxon>Gigasporaceae</taxon>
        <taxon>Gigaspora</taxon>
    </lineage>
</organism>
<gene>
    <name evidence="1" type="ORF">GMARGA_LOCUS45492</name>
</gene>
<name>A0ABN7XPJ6_GIGMA</name>
<comment type="caution">
    <text evidence="1">The sequence shown here is derived from an EMBL/GenBank/DDBJ whole genome shotgun (WGS) entry which is preliminary data.</text>
</comment>
<evidence type="ECO:0000313" key="2">
    <source>
        <dbReference type="Proteomes" id="UP000789901"/>
    </source>
</evidence>
<sequence>MVITLLWISKVYIPKLNLNLYDIVHSEENLDDQNESDLDNNRISKIQQGIDIANEKLKEYNDYN</sequence>
<protein>
    <submittedName>
        <fullName evidence="1">29886_t:CDS:1</fullName>
    </submittedName>
</protein>
<reference evidence="1 2" key="1">
    <citation type="submission" date="2021-06" db="EMBL/GenBank/DDBJ databases">
        <authorList>
            <person name="Kallberg Y."/>
            <person name="Tangrot J."/>
            <person name="Rosling A."/>
        </authorList>
    </citation>
    <scope>NUCLEOTIDE SEQUENCE [LARGE SCALE GENOMIC DNA]</scope>
    <source>
        <strain evidence="1 2">120-4 pot B 10/14</strain>
    </source>
</reference>
<accession>A0ABN7XPJ6</accession>
<dbReference type="EMBL" id="CAJVQB010162450">
    <property type="protein sequence ID" value="CAG8856671.1"/>
    <property type="molecule type" value="Genomic_DNA"/>
</dbReference>
<proteinExistence type="predicted"/>
<evidence type="ECO:0000313" key="1">
    <source>
        <dbReference type="EMBL" id="CAG8856671.1"/>
    </source>
</evidence>
<dbReference type="Proteomes" id="UP000789901">
    <property type="component" value="Unassembled WGS sequence"/>
</dbReference>